<evidence type="ECO:0000259" key="1">
    <source>
        <dbReference type="Pfam" id="PF14111"/>
    </source>
</evidence>
<evidence type="ECO:0000313" key="2">
    <source>
        <dbReference type="EMBL" id="KAK9100160.1"/>
    </source>
</evidence>
<feature type="domain" description="DUF4283" evidence="1">
    <location>
        <begin position="35"/>
        <end position="113"/>
    </location>
</feature>
<evidence type="ECO:0000313" key="3">
    <source>
        <dbReference type="Proteomes" id="UP001419268"/>
    </source>
</evidence>
<sequence>MADDLTRDLARFTLTEKEAIPLKICLNPNSTALRKCNLSIIGHLLTHKKFNKKGLREELAKAWNIRAEISFFEVETNIFQISFTEEKMRDKVLNSGLWLFKRCLFPVLQWREGLPLTGDSFTSVQCGSKSSNCHYNIVTTRRWDRLGK</sequence>
<dbReference type="EMBL" id="JBBNAG010000010">
    <property type="protein sequence ID" value="KAK9100160.1"/>
    <property type="molecule type" value="Genomic_DNA"/>
</dbReference>
<keyword evidence="3" id="KW-1185">Reference proteome</keyword>
<organism evidence="2 3">
    <name type="scientific">Stephania cephalantha</name>
    <dbReference type="NCBI Taxonomy" id="152367"/>
    <lineage>
        <taxon>Eukaryota</taxon>
        <taxon>Viridiplantae</taxon>
        <taxon>Streptophyta</taxon>
        <taxon>Embryophyta</taxon>
        <taxon>Tracheophyta</taxon>
        <taxon>Spermatophyta</taxon>
        <taxon>Magnoliopsida</taxon>
        <taxon>Ranunculales</taxon>
        <taxon>Menispermaceae</taxon>
        <taxon>Menispermoideae</taxon>
        <taxon>Cissampelideae</taxon>
        <taxon>Stephania</taxon>
    </lineage>
</organism>
<dbReference type="Pfam" id="PF14111">
    <property type="entry name" value="DUF4283"/>
    <property type="match status" value="1"/>
</dbReference>
<proteinExistence type="predicted"/>
<dbReference type="AlphaFoldDB" id="A0AAP0EXP6"/>
<gene>
    <name evidence="2" type="ORF">Scep_023590</name>
</gene>
<comment type="caution">
    <text evidence="2">The sequence shown here is derived from an EMBL/GenBank/DDBJ whole genome shotgun (WGS) entry which is preliminary data.</text>
</comment>
<reference evidence="2 3" key="1">
    <citation type="submission" date="2024-01" db="EMBL/GenBank/DDBJ databases">
        <title>Genome assemblies of Stephania.</title>
        <authorList>
            <person name="Yang L."/>
        </authorList>
    </citation>
    <scope>NUCLEOTIDE SEQUENCE [LARGE SCALE GENOMIC DNA]</scope>
    <source>
        <strain evidence="2">JXDWG</strain>
        <tissue evidence="2">Leaf</tissue>
    </source>
</reference>
<accession>A0AAP0EXP6</accession>
<dbReference type="Proteomes" id="UP001419268">
    <property type="component" value="Unassembled WGS sequence"/>
</dbReference>
<protein>
    <recommendedName>
        <fullName evidence="1">DUF4283 domain-containing protein</fullName>
    </recommendedName>
</protein>
<name>A0AAP0EXP6_9MAGN</name>
<dbReference type="InterPro" id="IPR025558">
    <property type="entry name" value="DUF4283"/>
</dbReference>